<keyword evidence="4 6" id="KW-1133">Transmembrane helix</keyword>
<dbReference type="AlphaFoldDB" id="X1SCZ9"/>
<comment type="subcellular location">
    <subcellularLocation>
        <location evidence="1">Membrane</location>
        <topology evidence="1">Multi-pass membrane protein</topology>
    </subcellularLocation>
</comment>
<evidence type="ECO:0000256" key="1">
    <source>
        <dbReference type="ARBA" id="ARBA00004141"/>
    </source>
</evidence>
<accession>X1SCZ9</accession>
<dbReference type="NCBIfam" id="NF037979">
    <property type="entry name" value="Na_transp"/>
    <property type="match status" value="1"/>
</dbReference>
<dbReference type="InterPro" id="IPR000175">
    <property type="entry name" value="Na/ntran_symport"/>
</dbReference>
<dbReference type="PANTHER" id="PTHR42948:SF1">
    <property type="entry name" value="TRANSPORTER"/>
    <property type="match status" value="1"/>
</dbReference>
<dbReference type="InterPro" id="IPR037272">
    <property type="entry name" value="SNS_sf"/>
</dbReference>
<feature type="transmembrane region" description="Helical" evidence="6">
    <location>
        <begin position="145"/>
        <end position="171"/>
    </location>
</feature>
<feature type="transmembrane region" description="Helical" evidence="6">
    <location>
        <begin position="66"/>
        <end position="84"/>
    </location>
</feature>
<feature type="non-terminal residue" evidence="7">
    <location>
        <position position="225"/>
    </location>
</feature>
<name>X1SCZ9_9ZZZZ</name>
<evidence type="ECO:0008006" key="8">
    <source>
        <dbReference type="Google" id="ProtNLM"/>
    </source>
</evidence>
<evidence type="ECO:0000313" key="7">
    <source>
        <dbReference type="EMBL" id="GAI90897.1"/>
    </source>
</evidence>
<keyword evidence="2" id="KW-0813">Transport</keyword>
<organism evidence="7">
    <name type="scientific">marine sediment metagenome</name>
    <dbReference type="NCBI Taxonomy" id="412755"/>
    <lineage>
        <taxon>unclassified sequences</taxon>
        <taxon>metagenomes</taxon>
        <taxon>ecological metagenomes</taxon>
    </lineage>
</organism>
<dbReference type="PANTHER" id="PTHR42948">
    <property type="entry name" value="TRANSPORTER"/>
    <property type="match status" value="1"/>
</dbReference>
<gene>
    <name evidence="7" type="ORF">S12H4_36397</name>
</gene>
<dbReference type="GO" id="GO:0016020">
    <property type="term" value="C:membrane"/>
    <property type="evidence" value="ECO:0007669"/>
    <property type="project" value="UniProtKB-SubCell"/>
</dbReference>
<evidence type="ECO:0000256" key="5">
    <source>
        <dbReference type="ARBA" id="ARBA00023136"/>
    </source>
</evidence>
<sequence>MAIMSYYLVVSGWTLGYAVDAIRVDLKPFDEFAAGFSSLWFFLAMAVLTLAVLMRGIGGIERMSKILLPLLVLVVGGLAIYSQTLPGGTQARDFYFNFDLAKFLEPRTWQMGAGQAFYSLAIGQGFLITYGSYSPKGFNIMNSSTAVALTNSVISITAGLMVFPIVFTFGLAPDIGSQLSFTAFPRIFGELPGGLFVGIAFYVLLFVAAFTSCVGGMTVALSSIR</sequence>
<keyword evidence="3 6" id="KW-0812">Transmembrane</keyword>
<comment type="caution">
    <text evidence="7">The sequence shown here is derived from an EMBL/GenBank/DDBJ whole genome shotgun (WGS) entry which is preliminary data.</text>
</comment>
<evidence type="ECO:0000256" key="2">
    <source>
        <dbReference type="ARBA" id="ARBA00022448"/>
    </source>
</evidence>
<dbReference type="EMBL" id="BARW01021695">
    <property type="protein sequence ID" value="GAI90897.1"/>
    <property type="molecule type" value="Genomic_DNA"/>
</dbReference>
<evidence type="ECO:0000256" key="4">
    <source>
        <dbReference type="ARBA" id="ARBA00022989"/>
    </source>
</evidence>
<protein>
    <recommendedName>
        <fullName evidence="8">Sodium-dependent transporter</fullName>
    </recommendedName>
</protein>
<dbReference type="Pfam" id="PF00209">
    <property type="entry name" value="SNF"/>
    <property type="match status" value="1"/>
</dbReference>
<evidence type="ECO:0000256" key="3">
    <source>
        <dbReference type="ARBA" id="ARBA00022692"/>
    </source>
</evidence>
<evidence type="ECO:0000256" key="6">
    <source>
        <dbReference type="SAM" id="Phobius"/>
    </source>
</evidence>
<feature type="transmembrane region" description="Helical" evidence="6">
    <location>
        <begin position="116"/>
        <end position="133"/>
    </location>
</feature>
<feature type="transmembrane region" description="Helical" evidence="6">
    <location>
        <begin position="37"/>
        <end position="54"/>
    </location>
</feature>
<proteinExistence type="predicted"/>
<feature type="transmembrane region" description="Helical" evidence="6">
    <location>
        <begin position="191"/>
        <end position="221"/>
    </location>
</feature>
<keyword evidence="5 6" id="KW-0472">Membrane</keyword>
<dbReference type="SUPFAM" id="SSF161070">
    <property type="entry name" value="SNF-like"/>
    <property type="match status" value="1"/>
</dbReference>
<dbReference type="PROSITE" id="PS50267">
    <property type="entry name" value="NA_NEUROTRAN_SYMP_3"/>
    <property type="match status" value="1"/>
</dbReference>
<reference evidence="7" key="1">
    <citation type="journal article" date="2014" name="Front. Microbiol.">
        <title>High frequency of phylogenetically diverse reductive dehalogenase-homologous genes in deep subseafloor sedimentary metagenomes.</title>
        <authorList>
            <person name="Kawai M."/>
            <person name="Futagami T."/>
            <person name="Toyoda A."/>
            <person name="Takaki Y."/>
            <person name="Nishi S."/>
            <person name="Hori S."/>
            <person name="Arai W."/>
            <person name="Tsubouchi T."/>
            <person name="Morono Y."/>
            <person name="Uchiyama I."/>
            <person name="Ito T."/>
            <person name="Fujiyama A."/>
            <person name="Inagaki F."/>
            <person name="Takami H."/>
        </authorList>
    </citation>
    <scope>NUCLEOTIDE SEQUENCE</scope>
    <source>
        <strain evidence="7">Expedition CK06-06</strain>
    </source>
</reference>